<dbReference type="STRING" id="1227549.SAMN05444007_105309"/>
<keyword evidence="4" id="KW-1185">Reference proteome</keyword>
<dbReference type="Proteomes" id="UP000199379">
    <property type="component" value="Unassembled WGS sequence"/>
</dbReference>
<dbReference type="AlphaFoldDB" id="A0A1H6ZZ89"/>
<keyword evidence="2" id="KW-0732">Signal</keyword>
<feature type="compositionally biased region" description="Low complexity" evidence="1">
    <location>
        <begin position="63"/>
        <end position="80"/>
    </location>
</feature>
<dbReference type="EMBL" id="FNYD01000005">
    <property type="protein sequence ID" value="SEJ58749.1"/>
    <property type="molecule type" value="Genomic_DNA"/>
</dbReference>
<evidence type="ECO:0000256" key="2">
    <source>
        <dbReference type="SAM" id="SignalP"/>
    </source>
</evidence>
<feature type="signal peptide" evidence="2">
    <location>
        <begin position="1"/>
        <end position="18"/>
    </location>
</feature>
<sequence>MRAVLLVSVLGLAAGCAATVPDSGQGVGFNTPEYQAQRDAALTGQTVTGEPLVPGSVVSSEELPPAGSAPLSGPAGAASAEDIAQQTARALEQSGGAGNQIQPPATAQAGAPLAETSTGISAEQDFDAVSSRRSIEGDAALIERNRAQYEVVQPTAVPERSGNSDPNIVQYALNTSHPRGTQLYSRSGFNLEAKAQRACAGYSSPDQAQIAFLSNGGPERDRKGLDPDGDGYACRWDPAPFRRAVQN</sequence>
<gene>
    <name evidence="3" type="ORF">SAMN05444007_105309</name>
</gene>
<evidence type="ECO:0000256" key="1">
    <source>
        <dbReference type="SAM" id="MobiDB-lite"/>
    </source>
</evidence>
<protein>
    <recommendedName>
        <fullName evidence="5">Excalibur calcium-binding domain-containing protein</fullName>
    </recommendedName>
</protein>
<evidence type="ECO:0008006" key="5">
    <source>
        <dbReference type="Google" id="ProtNLM"/>
    </source>
</evidence>
<reference evidence="3 4" key="1">
    <citation type="submission" date="2016-10" db="EMBL/GenBank/DDBJ databases">
        <authorList>
            <person name="de Groot N.N."/>
        </authorList>
    </citation>
    <scope>NUCLEOTIDE SEQUENCE [LARGE SCALE GENOMIC DNA]</scope>
    <source>
        <strain evidence="3 4">DSM 29340</strain>
    </source>
</reference>
<feature type="region of interest" description="Disordered" evidence="1">
    <location>
        <begin position="211"/>
        <end position="237"/>
    </location>
</feature>
<accession>A0A1H6ZZ89</accession>
<proteinExistence type="predicted"/>
<evidence type="ECO:0000313" key="3">
    <source>
        <dbReference type="EMBL" id="SEJ58749.1"/>
    </source>
</evidence>
<dbReference type="RefSeq" id="WP_177175437.1">
    <property type="nucleotide sequence ID" value="NZ_BMGV01000005.1"/>
</dbReference>
<dbReference type="PROSITE" id="PS51257">
    <property type="entry name" value="PROKAR_LIPOPROTEIN"/>
    <property type="match status" value="1"/>
</dbReference>
<organism evidence="3 4">
    <name type="scientific">Cribrihabitans marinus</name>
    <dbReference type="NCBI Taxonomy" id="1227549"/>
    <lineage>
        <taxon>Bacteria</taxon>
        <taxon>Pseudomonadati</taxon>
        <taxon>Pseudomonadota</taxon>
        <taxon>Alphaproteobacteria</taxon>
        <taxon>Rhodobacterales</taxon>
        <taxon>Paracoccaceae</taxon>
        <taxon>Cribrihabitans</taxon>
    </lineage>
</organism>
<feature type="chain" id="PRO_5011468329" description="Excalibur calcium-binding domain-containing protein" evidence="2">
    <location>
        <begin position="19"/>
        <end position="247"/>
    </location>
</feature>
<name>A0A1H6ZZ89_9RHOB</name>
<evidence type="ECO:0000313" key="4">
    <source>
        <dbReference type="Proteomes" id="UP000199379"/>
    </source>
</evidence>
<feature type="region of interest" description="Disordered" evidence="1">
    <location>
        <begin position="56"/>
        <end position="117"/>
    </location>
</feature>